<feature type="non-terminal residue" evidence="3">
    <location>
        <position position="1"/>
    </location>
</feature>
<keyword evidence="4" id="KW-1185">Reference proteome</keyword>
<accession>A0A9N9IQJ3</accession>
<proteinExistence type="predicted"/>
<sequence length="550" mass="62478">KADLQDEETLYSSEEIIELKEKVTKLEEENKASNESIEKLEEELRLLNESKSKLEEEVDSLKQEKEKCDRKMKEMEELLLEFPPGEPDDSDKPMLLPNSQPVIPPQNLIQELDNKQNIIEELVEKLKRTEEQLEYYQKAYLEKAKEYEQLVERAQAATTTQVIPNNITSEGGESNVVIGNSDPSNIITDVSPSNEIKDIASDLMDFFGLGDNQEISAIEKLIAQLERTIVERTMQRDAAHQRATDAETKLLALSREKMTWGSGYDTTVKQLKTQVQHLQELLQMERKAARKSLSNSSTQDNLQESPLQTEHNSTNDQSQATNDSTHDLKDLRNQIELLLAENKSLKTQLTTSEAMRQAIHENTLTILQQANKSYATSENVTGIRKFALEKEAEVSVWKGRCTGLENVIERQRELFSHIVPSISGNAIPFGTKNMTSDNGEIKKLFEDDGIDENILTDLSESAKKLVQQLREENALLRKAHSICQQPISKNEDVPPLIPFSSSTPTSIQLDALASQISEMEVRFLKREKELQDIIAETKRQGELQLERWSS</sequence>
<feature type="non-terminal residue" evidence="3">
    <location>
        <position position="550"/>
    </location>
</feature>
<evidence type="ECO:0000313" key="4">
    <source>
        <dbReference type="Proteomes" id="UP000789396"/>
    </source>
</evidence>
<keyword evidence="1" id="KW-0175">Coiled coil</keyword>
<organism evidence="3 4">
    <name type="scientific">Racocetra fulgida</name>
    <dbReference type="NCBI Taxonomy" id="60492"/>
    <lineage>
        <taxon>Eukaryota</taxon>
        <taxon>Fungi</taxon>
        <taxon>Fungi incertae sedis</taxon>
        <taxon>Mucoromycota</taxon>
        <taxon>Glomeromycotina</taxon>
        <taxon>Glomeromycetes</taxon>
        <taxon>Diversisporales</taxon>
        <taxon>Gigasporaceae</taxon>
        <taxon>Racocetra</taxon>
    </lineage>
</organism>
<evidence type="ECO:0000256" key="1">
    <source>
        <dbReference type="SAM" id="Coils"/>
    </source>
</evidence>
<evidence type="ECO:0000256" key="2">
    <source>
        <dbReference type="SAM" id="MobiDB-lite"/>
    </source>
</evidence>
<comment type="caution">
    <text evidence="3">The sequence shown here is derived from an EMBL/GenBank/DDBJ whole genome shotgun (WGS) entry which is preliminary data.</text>
</comment>
<evidence type="ECO:0000313" key="3">
    <source>
        <dbReference type="EMBL" id="CAG8745956.1"/>
    </source>
</evidence>
<feature type="coiled-coil region" evidence="1">
    <location>
        <begin position="16"/>
        <end position="81"/>
    </location>
</feature>
<feature type="coiled-coil region" evidence="1">
    <location>
        <begin position="109"/>
        <end position="157"/>
    </location>
</feature>
<dbReference type="AlphaFoldDB" id="A0A9N9IQJ3"/>
<feature type="compositionally biased region" description="Polar residues" evidence="2">
    <location>
        <begin position="292"/>
        <end position="323"/>
    </location>
</feature>
<name>A0A9N9IQJ3_9GLOM</name>
<dbReference type="OrthoDB" id="2157184at2759"/>
<gene>
    <name evidence="3" type="ORF">RFULGI_LOCUS13230</name>
</gene>
<dbReference type="Proteomes" id="UP000789396">
    <property type="component" value="Unassembled WGS sequence"/>
</dbReference>
<feature type="region of interest" description="Disordered" evidence="2">
    <location>
        <begin position="287"/>
        <end position="326"/>
    </location>
</feature>
<protein>
    <submittedName>
        <fullName evidence="3">17572_t:CDS:1</fullName>
    </submittedName>
</protein>
<reference evidence="3" key="1">
    <citation type="submission" date="2021-06" db="EMBL/GenBank/DDBJ databases">
        <authorList>
            <person name="Kallberg Y."/>
            <person name="Tangrot J."/>
            <person name="Rosling A."/>
        </authorList>
    </citation>
    <scope>NUCLEOTIDE SEQUENCE</scope>
    <source>
        <strain evidence="3">IN212</strain>
    </source>
</reference>
<dbReference type="EMBL" id="CAJVPZ010034084">
    <property type="protein sequence ID" value="CAG8745956.1"/>
    <property type="molecule type" value="Genomic_DNA"/>
</dbReference>